<evidence type="ECO:0000313" key="2">
    <source>
        <dbReference type="EMBL" id="KAI7836320.1"/>
    </source>
</evidence>
<protein>
    <submittedName>
        <fullName evidence="2">Uncharacterized protein</fullName>
    </submittedName>
</protein>
<evidence type="ECO:0000313" key="3">
    <source>
        <dbReference type="Proteomes" id="UP001205105"/>
    </source>
</evidence>
<feature type="compositionally biased region" description="Pro residues" evidence="1">
    <location>
        <begin position="169"/>
        <end position="186"/>
    </location>
</feature>
<feature type="region of interest" description="Disordered" evidence="1">
    <location>
        <begin position="168"/>
        <end position="189"/>
    </location>
</feature>
<gene>
    <name evidence="2" type="ORF">COHA_009828</name>
</gene>
<accession>A0AAD5DE08</accession>
<name>A0AAD5DE08_9CHLO</name>
<proteinExistence type="predicted"/>
<sequence>MSEQSPTLRNFFCLYKSGKVLSKLSVTSLVVVPPPPPPAVLKPLASTVTAPNASYATGAIVAPKSNRLNALTAPANWPAQLQLCGTPGAASNSCSRTDYNRAGPFLTPQSVKYNGANYTATYKFTLFPASLSDQGPTQRNFFCLYNSNGALSKLSVTTFVVKPFRPLVQSPPPPRPRPMPPPPPPAAAAIVGDPHYRGFDYSGGAWNTLIGQPGQYPLYTDGAGVQLTATIAGGGVDNKSLFIRAVQLSRGGLATTTTLTKVGAAWQTTVMAMGKKVPPAPPAVLGGDIVVKALVKGGRTAGVLITLPYLSIRCEQMAPSKPQQLTAAFPNWFDCYLTVLNRLPAPTGGLLGSTYRPPPVTAAATAASAQRPAATAALVFEEA</sequence>
<keyword evidence="3" id="KW-1185">Reference proteome</keyword>
<dbReference type="Proteomes" id="UP001205105">
    <property type="component" value="Unassembled WGS sequence"/>
</dbReference>
<dbReference type="AlphaFoldDB" id="A0AAD5DE08"/>
<organism evidence="2 3">
    <name type="scientific">Chlorella ohadii</name>
    <dbReference type="NCBI Taxonomy" id="2649997"/>
    <lineage>
        <taxon>Eukaryota</taxon>
        <taxon>Viridiplantae</taxon>
        <taxon>Chlorophyta</taxon>
        <taxon>core chlorophytes</taxon>
        <taxon>Trebouxiophyceae</taxon>
        <taxon>Chlorellales</taxon>
        <taxon>Chlorellaceae</taxon>
        <taxon>Chlorella clade</taxon>
        <taxon>Chlorella</taxon>
    </lineage>
</organism>
<dbReference type="EMBL" id="JADXDR010000194">
    <property type="protein sequence ID" value="KAI7836320.1"/>
    <property type="molecule type" value="Genomic_DNA"/>
</dbReference>
<reference evidence="2" key="1">
    <citation type="submission" date="2020-11" db="EMBL/GenBank/DDBJ databases">
        <title>Chlorella ohadii genome sequencing and assembly.</title>
        <authorList>
            <person name="Murik O."/>
            <person name="Treves H."/>
            <person name="Kedem I."/>
            <person name="Shotland Y."/>
            <person name="Kaplan A."/>
        </authorList>
    </citation>
    <scope>NUCLEOTIDE SEQUENCE</scope>
    <source>
        <strain evidence="2">1</strain>
    </source>
</reference>
<evidence type="ECO:0000256" key="1">
    <source>
        <dbReference type="SAM" id="MobiDB-lite"/>
    </source>
</evidence>
<comment type="caution">
    <text evidence="2">The sequence shown here is derived from an EMBL/GenBank/DDBJ whole genome shotgun (WGS) entry which is preliminary data.</text>
</comment>